<protein>
    <submittedName>
        <fullName evidence="1">Uncharacterized protein</fullName>
    </submittedName>
</protein>
<keyword evidence="2" id="KW-1185">Reference proteome</keyword>
<organism evidence="1 2">
    <name type="scientific">Marssonina brunnea f. sp. multigermtubi (strain MB_m1)</name>
    <name type="common">Marssonina leaf spot fungus</name>
    <dbReference type="NCBI Taxonomy" id="1072389"/>
    <lineage>
        <taxon>Eukaryota</taxon>
        <taxon>Fungi</taxon>
        <taxon>Dikarya</taxon>
        <taxon>Ascomycota</taxon>
        <taxon>Pezizomycotina</taxon>
        <taxon>Leotiomycetes</taxon>
        <taxon>Helotiales</taxon>
        <taxon>Drepanopezizaceae</taxon>
        <taxon>Drepanopeziza</taxon>
    </lineage>
</organism>
<dbReference type="InParanoid" id="K1XAW0"/>
<name>K1XAW0_MARBU</name>
<dbReference type="EMBL" id="JH921434">
    <property type="protein sequence ID" value="EKD17868.1"/>
    <property type="molecule type" value="Genomic_DNA"/>
</dbReference>
<dbReference type="OrthoDB" id="3598000at2759"/>
<dbReference type="KEGG" id="mbe:MBM_03640"/>
<reference evidence="1 2" key="1">
    <citation type="journal article" date="2012" name="BMC Genomics">
        <title>Sequencing the genome of Marssonina brunnea reveals fungus-poplar co-evolution.</title>
        <authorList>
            <person name="Zhu S."/>
            <person name="Cao Y.-Z."/>
            <person name="Jiang C."/>
            <person name="Tan B.-Y."/>
            <person name="Wang Z."/>
            <person name="Feng S."/>
            <person name="Zhang L."/>
            <person name="Su X.-H."/>
            <person name="Brejova B."/>
            <person name="Vinar T."/>
            <person name="Xu M."/>
            <person name="Wang M.-X."/>
            <person name="Zhang S.-G."/>
            <person name="Huang M.-R."/>
            <person name="Wu R."/>
            <person name="Zhou Y."/>
        </authorList>
    </citation>
    <scope>NUCLEOTIDE SEQUENCE [LARGE SCALE GENOMIC DNA]</scope>
    <source>
        <strain evidence="1 2">MB_m1</strain>
    </source>
</reference>
<accession>K1XAW0</accession>
<proteinExistence type="predicted"/>
<sequence>MARLGDRRVTDEACDYPELQGWPSRTYTSQGYHWICGRLYNTGISPPPQWNFVLFIAACSKKWPIWAERQRSNLRMANTKEKAEITMEFLIEDITLRKGR</sequence>
<dbReference type="Proteomes" id="UP000006753">
    <property type="component" value="Unassembled WGS sequence"/>
</dbReference>
<gene>
    <name evidence="1" type="ORF">MBM_03640</name>
</gene>
<dbReference type="AlphaFoldDB" id="K1XAW0"/>
<evidence type="ECO:0000313" key="1">
    <source>
        <dbReference type="EMBL" id="EKD17868.1"/>
    </source>
</evidence>
<dbReference type="HOGENOM" id="CLU_2306693_0_0_1"/>
<evidence type="ECO:0000313" key="2">
    <source>
        <dbReference type="Proteomes" id="UP000006753"/>
    </source>
</evidence>